<dbReference type="Gene3D" id="3.30.40.10">
    <property type="entry name" value="Zinc/RING finger domain, C3HC4 (zinc finger)"/>
    <property type="match status" value="1"/>
</dbReference>
<keyword evidence="1" id="KW-0479">Metal-binding</keyword>
<dbReference type="CDD" id="cd00060">
    <property type="entry name" value="FHA"/>
    <property type="match status" value="1"/>
</dbReference>
<keyword evidence="6" id="KW-1185">Reference proteome</keyword>
<organism evidence="5 6">
    <name type="scientific">Chrysophaeum taylorii</name>
    <dbReference type="NCBI Taxonomy" id="2483200"/>
    <lineage>
        <taxon>Eukaryota</taxon>
        <taxon>Sar</taxon>
        <taxon>Stramenopiles</taxon>
        <taxon>Ochrophyta</taxon>
        <taxon>Pelagophyceae</taxon>
        <taxon>Pelagomonadales</taxon>
        <taxon>Pelagomonadaceae</taxon>
        <taxon>Chrysophaeum</taxon>
    </lineage>
</organism>
<keyword evidence="1" id="KW-0862">Zinc</keyword>
<feature type="domain" description="FHA" evidence="3">
    <location>
        <begin position="30"/>
        <end position="88"/>
    </location>
</feature>
<dbReference type="SUPFAM" id="SSF57850">
    <property type="entry name" value="RING/U-box"/>
    <property type="match status" value="1"/>
</dbReference>
<proteinExistence type="predicted"/>
<dbReference type="SMART" id="SM00240">
    <property type="entry name" value="FHA"/>
    <property type="match status" value="1"/>
</dbReference>
<dbReference type="InterPro" id="IPR000253">
    <property type="entry name" value="FHA_dom"/>
</dbReference>
<feature type="region of interest" description="Disordered" evidence="2">
    <location>
        <begin position="256"/>
        <end position="330"/>
    </location>
</feature>
<dbReference type="Gene3D" id="2.60.200.20">
    <property type="match status" value="1"/>
</dbReference>
<dbReference type="InterPro" id="IPR008984">
    <property type="entry name" value="SMAD_FHA_dom_sf"/>
</dbReference>
<reference evidence="5" key="1">
    <citation type="submission" date="2023-01" db="EMBL/GenBank/DDBJ databases">
        <title>Metagenome sequencing of chrysophaentin producing Chrysophaeum taylorii.</title>
        <authorList>
            <person name="Davison J."/>
            <person name="Bewley C."/>
        </authorList>
    </citation>
    <scope>NUCLEOTIDE SEQUENCE</scope>
    <source>
        <strain evidence="5">NIES-1699</strain>
    </source>
</reference>
<dbReference type="GO" id="GO:0008270">
    <property type="term" value="F:zinc ion binding"/>
    <property type="evidence" value="ECO:0007669"/>
    <property type="project" value="UniProtKB-KW"/>
</dbReference>
<dbReference type="SUPFAM" id="SSF49879">
    <property type="entry name" value="SMAD/FHA domain"/>
    <property type="match status" value="1"/>
</dbReference>
<name>A0AAD7UGS7_9STRA</name>
<evidence type="ECO:0000313" key="6">
    <source>
        <dbReference type="Proteomes" id="UP001230188"/>
    </source>
</evidence>
<dbReference type="InterPro" id="IPR013083">
    <property type="entry name" value="Znf_RING/FYVE/PHD"/>
</dbReference>
<evidence type="ECO:0000256" key="1">
    <source>
        <dbReference type="PROSITE-ProRule" id="PRU00175"/>
    </source>
</evidence>
<keyword evidence="1" id="KW-0863">Zinc-finger</keyword>
<comment type="caution">
    <text evidence="5">The sequence shown here is derived from an EMBL/GenBank/DDBJ whole genome shotgun (WGS) entry which is preliminary data.</text>
</comment>
<gene>
    <name evidence="5" type="ORF">CTAYLR_007576</name>
</gene>
<accession>A0AAD7UGS7</accession>
<sequence>MTARLLLQQASVVGATTPASIDLDENREELIIGRSKTQADIVLDVPVENGKASYLISRRHAKLRRVASRWVLSDVGSVNGLQVNAARLCVGVEHALSDGDVVSLGSSVRALNYKYEEPRKKRRRVVAPSGHGVRATSARLAAAEARAAAAEAVAVASTAAAFARRRAAAARALAHLRCPPCGEPFACACVLPCGHALDEACFLAHASSDCPMCGAILRRPPHRSAHIDAAVEALVADDDDLREAHDRRLAEADCARRAARDNPHATPLVRPYLDDQQPPKKVEEDLVEPGRRDDDNDDDDPVCDGCGEVGHDHARCPYRSDLSDDDDDDE</sequence>
<dbReference type="InterPro" id="IPR001841">
    <property type="entry name" value="Znf_RING"/>
</dbReference>
<feature type="compositionally biased region" description="Basic and acidic residues" evidence="2">
    <location>
        <begin position="277"/>
        <end position="294"/>
    </location>
</feature>
<evidence type="ECO:0000313" key="5">
    <source>
        <dbReference type="EMBL" id="KAJ8603630.1"/>
    </source>
</evidence>
<evidence type="ECO:0000259" key="4">
    <source>
        <dbReference type="PROSITE" id="PS50089"/>
    </source>
</evidence>
<dbReference type="Proteomes" id="UP001230188">
    <property type="component" value="Unassembled WGS sequence"/>
</dbReference>
<dbReference type="PROSITE" id="PS50006">
    <property type="entry name" value="FHA_DOMAIN"/>
    <property type="match status" value="1"/>
</dbReference>
<protein>
    <recommendedName>
        <fullName evidence="7">FHA domain-containing protein</fullName>
    </recommendedName>
</protein>
<evidence type="ECO:0000259" key="3">
    <source>
        <dbReference type="PROSITE" id="PS50006"/>
    </source>
</evidence>
<dbReference type="EMBL" id="JAQMWT010000346">
    <property type="protein sequence ID" value="KAJ8603630.1"/>
    <property type="molecule type" value="Genomic_DNA"/>
</dbReference>
<evidence type="ECO:0000256" key="2">
    <source>
        <dbReference type="SAM" id="MobiDB-lite"/>
    </source>
</evidence>
<dbReference type="PANTHER" id="PTHR23308">
    <property type="entry name" value="NUCLEAR INHIBITOR OF PROTEIN PHOSPHATASE-1"/>
    <property type="match status" value="1"/>
</dbReference>
<dbReference type="InterPro" id="IPR050923">
    <property type="entry name" value="Cell_Proc_Reg/RNA_Proc"/>
</dbReference>
<dbReference type="Pfam" id="PF00498">
    <property type="entry name" value="FHA"/>
    <property type="match status" value="1"/>
</dbReference>
<feature type="domain" description="RING-type" evidence="4">
    <location>
        <begin position="178"/>
        <end position="213"/>
    </location>
</feature>
<evidence type="ECO:0008006" key="7">
    <source>
        <dbReference type="Google" id="ProtNLM"/>
    </source>
</evidence>
<dbReference type="AlphaFoldDB" id="A0AAD7UGS7"/>
<dbReference type="PROSITE" id="PS50089">
    <property type="entry name" value="ZF_RING_2"/>
    <property type="match status" value="1"/>
</dbReference>